<dbReference type="InterPro" id="IPR000640">
    <property type="entry name" value="EFG_V-like"/>
</dbReference>
<dbReference type="EMBL" id="SIPC01000001">
    <property type="protein sequence ID" value="TAX72760.1"/>
    <property type="molecule type" value="Genomic_DNA"/>
</dbReference>
<dbReference type="Pfam" id="PF03764">
    <property type="entry name" value="EFG_IV"/>
    <property type="match status" value="1"/>
</dbReference>
<dbReference type="SUPFAM" id="SSF50447">
    <property type="entry name" value="Translation proteins"/>
    <property type="match status" value="1"/>
</dbReference>
<dbReference type="PROSITE" id="PS51722">
    <property type="entry name" value="G_TR_2"/>
    <property type="match status" value="1"/>
</dbReference>
<dbReference type="Gene3D" id="2.40.30.10">
    <property type="entry name" value="Translation factors"/>
    <property type="match status" value="1"/>
</dbReference>
<dbReference type="SUPFAM" id="SSF54211">
    <property type="entry name" value="Ribosomal protein S5 domain 2-like"/>
    <property type="match status" value="1"/>
</dbReference>
<dbReference type="PANTHER" id="PTHR43261">
    <property type="entry name" value="TRANSLATION ELONGATION FACTOR G-RELATED"/>
    <property type="match status" value="1"/>
</dbReference>
<dbReference type="CDD" id="cd01684">
    <property type="entry name" value="Tet_like_IV"/>
    <property type="match status" value="1"/>
</dbReference>
<name>A0A4Q8Y0F3_RHILE</name>
<evidence type="ECO:0000256" key="2">
    <source>
        <dbReference type="ARBA" id="ARBA00022917"/>
    </source>
</evidence>
<dbReference type="NCBIfam" id="TIGR00231">
    <property type="entry name" value="small_GTP"/>
    <property type="match status" value="1"/>
</dbReference>
<dbReference type="PRINTS" id="PR00315">
    <property type="entry name" value="ELONGATNFCT"/>
</dbReference>
<evidence type="ECO:0000256" key="4">
    <source>
        <dbReference type="SAM" id="MobiDB-lite"/>
    </source>
</evidence>
<evidence type="ECO:0000256" key="3">
    <source>
        <dbReference type="ARBA" id="ARBA00023134"/>
    </source>
</evidence>
<evidence type="ECO:0000259" key="5">
    <source>
        <dbReference type="PROSITE" id="PS51722"/>
    </source>
</evidence>
<dbReference type="PANTHER" id="PTHR43261:SF1">
    <property type="entry name" value="RIBOSOME-RELEASING FACTOR 2, MITOCHONDRIAL"/>
    <property type="match status" value="1"/>
</dbReference>
<feature type="region of interest" description="Disordered" evidence="4">
    <location>
        <begin position="619"/>
        <end position="642"/>
    </location>
</feature>
<dbReference type="Gene3D" id="3.40.50.300">
    <property type="entry name" value="P-loop containing nucleotide triphosphate hydrolases"/>
    <property type="match status" value="1"/>
</dbReference>
<proteinExistence type="predicted"/>
<dbReference type="Gene3D" id="3.30.230.10">
    <property type="match status" value="1"/>
</dbReference>
<evidence type="ECO:0000256" key="1">
    <source>
        <dbReference type="ARBA" id="ARBA00022741"/>
    </source>
</evidence>
<dbReference type="AlphaFoldDB" id="A0A4Q8Y0F3"/>
<dbReference type="GO" id="GO:0003924">
    <property type="term" value="F:GTPase activity"/>
    <property type="evidence" value="ECO:0007669"/>
    <property type="project" value="InterPro"/>
</dbReference>
<dbReference type="GO" id="GO:0005525">
    <property type="term" value="F:GTP binding"/>
    <property type="evidence" value="ECO:0007669"/>
    <property type="project" value="UniProtKB-KW"/>
</dbReference>
<organism evidence="6 7">
    <name type="scientific">Rhizobium leguminosarum</name>
    <dbReference type="NCBI Taxonomy" id="384"/>
    <lineage>
        <taxon>Bacteria</taxon>
        <taxon>Pseudomonadati</taxon>
        <taxon>Pseudomonadota</taxon>
        <taxon>Alphaproteobacteria</taxon>
        <taxon>Hyphomicrobiales</taxon>
        <taxon>Rhizobiaceae</taxon>
        <taxon>Rhizobium/Agrobacterium group</taxon>
        <taxon>Rhizobium</taxon>
    </lineage>
</organism>
<dbReference type="InterPro" id="IPR035647">
    <property type="entry name" value="EFG_III/V"/>
</dbReference>
<dbReference type="InterPro" id="IPR009000">
    <property type="entry name" value="Transl_B-barrel_sf"/>
</dbReference>
<dbReference type="Pfam" id="PF00679">
    <property type="entry name" value="EFG_C"/>
    <property type="match status" value="1"/>
</dbReference>
<dbReference type="InterPro" id="IPR005225">
    <property type="entry name" value="Small_GTP-bd"/>
</dbReference>
<dbReference type="SUPFAM" id="SSF54980">
    <property type="entry name" value="EF-G C-terminal domain-like"/>
    <property type="match status" value="2"/>
</dbReference>
<dbReference type="InterPro" id="IPR014721">
    <property type="entry name" value="Ribsml_uS5_D2-typ_fold_subgr"/>
</dbReference>
<dbReference type="RefSeq" id="WP_130710482.1">
    <property type="nucleotide sequence ID" value="NZ_SIOG01000001.1"/>
</dbReference>
<dbReference type="PROSITE" id="PS00301">
    <property type="entry name" value="G_TR_1"/>
    <property type="match status" value="1"/>
</dbReference>
<evidence type="ECO:0000313" key="7">
    <source>
        <dbReference type="Proteomes" id="UP000293652"/>
    </source>
</evidence>
<comment type="caution">
    <text evidence="6">The sequence shown here is derived from an EMBL/GenBank/DDBJ whole genome shotgun (WGS) entry which is preliminary data.</text>
</comment>
<dbReference type="SUPFAM" id="SSF52540">
    <property type="entry name" value="P-loop containing nucleoside triphosphate hydrolases"/>
    <property type="match status" value="1"/>
</dbReference>
<feature type="domain" description="Tr-type G" evidence="5">
    <location>
        <begin position="1"/>
        <end position="255"/>
    </location>
</feature>
<keyword evidence="1" id="KW-0547">Nucleotide-binding</keyword>
<dbReference type="InterPro" id="IPR031157">
    <property type="entry name" value="G_TR_CS"/>
</dbReference>
<keyword evidence="3" id="KW-0342">GTP-binding</keyword>
<dbReference type="PRINTS" id="PR01037">
    <property type="entry name" value="TCRTETOQM"/>
</dbReference>
<sequence>MRTLNLGILAHVDAGKTSLTERLLFDAGVIDKLGSVDTGNTQTDTLELERQRGITIRAAVVSFTIGDRIVNLIDTPGHPDFIAEVERVLGLLDAAVVVVSAVEGVQAQTRVLVRALRRLGVPFIFFVNKVDRLGAQYEDVLNALASQLLVRPIAMSSAIDAGSRLARVEALAPGCEPLFTPLCEALAENDEALLDDYVLAPDRLTADRLGRCLTDQVASGLVHPVFAGAATIGVGVPALTSAIATILPGRRLDPDGPIAGTIFKIERGWGGEKLAYIYLTSGTVRVRQYLDLPKGPDRVTAIEVFEAGRVHGAASFRAGQIARVSGLAGARIADAVGDDLLAGDLLGGGRPQFAPPSLETRVLARRPSDKAALWLALNQMAEQDPLINLRRDDDAEEVFVSLYGEVQKEVVQSTLLTDFGIEAGFEESTVILVERLVGTGEGLQILFREPNPFLATVGLRVEPRREGAGNSFALEVDVGQMPASFYRAVEETVFETLKQGIFGWQVIDCHVAMTAARHSSPASTAADFRQLTPWVLADALSAAQTVLCEPIDRFHLEAPAESLSGLLTLLAKSAATMRDSVIADGMARLEGTMASTMIQSVQQQLPGLTSGAGTMETSFDRYAPMAGPPRSRQRSGPDPFKPVEYLLRLQSTRASA</sequence>
<dbReference type="Pfam" id="PF00009">
    <property type="entry name" value="GTP_EFTU"/>
    <property type="match status" value="1"/>
</dbReference>
<dbReference type="Proteomes" id="UP000293652">
    <property type="component" value="Unassembled WGS sequence"/>
</dbReference>
<dbReference type="SMART" id="SM00889">
    <property type="entry name" value="EFG_IV"/>
    <property type="match status" value="1"/>
</dbReference>
<gene>
    <name evidence="6" type="ORF">ELI03_13900</name>
</gene>
<dbReference type="InterPro" id="IPR041095">
    <property type="entry name" value="EFG_II"/>
</dbReference>
<dbReference type="Pfam" id="PF14492">
    <property type="entry name" value="EFG_III"/>
    <property type="match status" value="1"/>
</dbReference>
<dbReference type="GO" id="GO:0032790">
    <property type="term" value="P:ribosome disassembly"/>
    <property type="evidence" value="ECO:0007669"/>
    <property type="project" value="TreeGrafter"/>
</dbReference>
<protein>
    <submittedName>
        <fullName evidence="6">TetM/TetW/TetO/TetS family tetracycline resistance ribosomal protection protein</fullName>
    </submittedName>
</protein>
<dbReference type="InterPro" id="IPR020568">
    <property type="entry name" value="Ribosomal_Su5_D2-typ_SF"/>
</dbReference>
<accession>A0A4Q8Y0F3</accession>
<dbReference type="InterPro" id="IPR005517">
    <property type="entry name" value="Transl_elong_EFG/EF2_IV"/>
</dbReference>
<keyword evidence="2" id="KW-0648">Protein biosynthesis</keyword>
<dbReference type="InterPro" id="IPR000795">
    <property type="entry name" value="T_Tr_GTP-bd_dom"/>
</dbReference>
<dbReference type="InterPro" id="IPR027417">
    <property type="entry name" value="P-loop_NTPase"/>
</dbReference>
<dbReference type="Gene3D" id="3.30.70.870">
    <property type="entry name" value="Elongation Factor G (Translational Gtpase), domain 3"/>
    <property type="match status" value="1"/>
</dbReference>
<reference evidence="6 7" key="1">
    <citation type="submission" date="2019-02" db="EMBL/GenBank/DDBJ databases">
        <title>The genomic architecture of introgression among sibling species of bacteria.</title>
        <authorList>
            <person name="Cavassim M.I.A."/>
            <person name="Moeskjaer S."/>
            <person name="Moslemi C."/>
            <person name="Fields B."/>
            <person name="Bachmann A."/>
            <person name="Vilhjalmsson B."/>
            <person name="Schierup M.H."/>
            <person name="Young J.P.W."/>
            <person name="Andersen S.U."/>
        </authorList>
    </citation>
    <scope>NUCLEOTIDE SEQUENCE [LARGE SCALE GENOMIC DNA]</scope>
    <source>
        <strain evidence="6 7">SM145A</strain>
    </source>
</reference>
<dbReference type="GO" id="GO:0006412">
    <property type="term" value="P:translation"/>
    <property type="evidence" value="ECO:0007669"/>
    <property type="project" value="UniProtKB-KW"/>
</dbReference>
<dbReference type="GO" id="GO:0097216">
    <property type="term" value="F:guanosine tetraphosphate binding"/>
    <property type="evidence" value="ECO:0007669"/>
    <property type="project" value="UniProtKB-ARBA"/>
</dbReference>
<evidence type="ECO:0000313" key="6">
    <source>
        <dbReference type="EMBL" id="TAX72760.1"/>
    </source>
</evidence>